<feature type="compositionally biased region" description="Low complexity" evidence="1">
    <location>
        <begin position="81"/>
        <end position="90"/>
    </location>
</feature>
<organism evidence="2">
    <name type="scientific">hydrothermal vent metagenome</name>
    <dbReference type="NCBI Taxonomy" id="652676"/>
    <lineage>
        <taxon>unclassified sequences</taxon>
        <taxon>metagenomes</taxon>
        <taxon>ecological metagenomes</taxon>
    </lineage>
</organism>
<dbReference type="EMBL" id="UOED01000025">
    <property type="protein sequence ID" value="VAV87359.1"/>
    <property type="molecule type" value="Genomic_DNA"/>
</dbReference>
<name>A0A3B0R559_9ZZZZ</name>
<dbReference type="InterPro" id="IPR019704">
    <property type="entry name" value="Flagellar_assmbl_FliX_class2"/>
</dbReference>
<dbReference type="AlphaFoldDB" id="A0A3B0R559"/>
<protein>
    <recommendedName>
        <fullName evidence="3">Flagellar trans-acting factor FliX</fullName>
    </recommendedName>
</protein>
<evidence type="ECO:0000313" key="2">
    <source>
        <dbReference type="EMBL" id="VAV87359.1"/>
    </source>
</evidence>
<evidence type="ECO:0008006" key="3">
    <source>
        <dbReference type="Google" id="ProtNLM"/>
    </source>
</evidence>
<evidence type="ECO:0000256" key="1">
    <source>
        <dbReference type="SAM" id="MobiDB-lite"/>
    </source>
</evidence>
<reference evidence="2" key="1">
    <citation type="submission" date="2018-06" db="EMBL/GenBank/DDBJ databases">
        <authorList>
            <person name="Zhirakovskaya E."/>
        </authorList>
    </citation>
    <scope>NUCLEOTIDE SEQUENCE</scope>
</reference>
<dbReference type="Pfam" id="PF10768">
    <property type="entry name" value="FliX"/>
    <property type="match status" value="1"/>
</dbReference>
<gene>
    <name evidence="2" type="ORF">MNBD_ALPHA02-1891</name>
</gene>
<dbReference type="GO" id="GO:0044781">
    <property type="term" value="P:bacterial-type flagellum organization"/>
    <property type="evidence" value="ECO:0007669"/>
    <property type="project" value="InterPro"/>
</dbReference>
<proteinExistence type="predicted"/>
<sequence>MRIFPARGNTCRAENDNSIYEATAQSVICRVRIKQKENSMEIKGSGRITTPGVSRKGKKGSAGKAGFSKNLSTDDVHAAAPPSGTSPLTSVSSLLSLQELPTSSEGRSKGLALAEDFLGHLEIIRHGLLAGQIPQRRLRDVLTIVARQRSLSNDPALDDILSDMELRVKVELAKLEIYGD</sequence>
<accession>A0A3B0R559</accession>
<feature type="region of interest" description="Disordered" evidence="1">
    <location>
        <begin position="39"/>
        <end position="90"/>
    </location>
</feature>